<evidence type="ECO:0000313" key="2">
    <source>
        <dbReference type="EMBL" id="TEB38792.1"/>
    </source>
</evidence>
<gene>
    <name evidence="2" type="ORF">FA13DRAFT_1724739</name>
</gene>
<dbReference type="Proteomes" id="UP000298030">
    <property type="component" value="Unassembled WGS sequence"/>
</dbReference>
<feature type="compositionally biased region" description="Polar residues" evidence="1">
    <location>
        <begin position="26"/>
        <end position="36"/>
    </location>
</feature>
<evidence type="ECO:0000313" key="3">
    <source>
        <dbReference type="Proteomes" id="UP000298030"/>
    </source>
</evidence>
<protein>
    <submittedName>
        <fullName evidence="2">Uncharacterized protein</fullName>
    </submittedName>
</protein>
<feature type="region of interest" description="Disordered" evidence="1">
    <location>
        <begin position="90"/>
        <end position="186"/>
    </location>
</feature>
<keyword evidence="3" id="KW-1185">Reference proteome</keyword>
<organism evidence="2 3">
    <name type="scientific">Coprinellus micaceus</name>
    <name type="common">Glistening ink-cap mushroom</name>
    <name type="synonym">Coprinus micaceus</name>
    <dbReference type="NCBI Taxonomy" id="71717"/>
    <lineage>
        <taxon>Eukaryota</taxon>
        <taxon>Fungi</taxon>
        <taxon>Dikarya</taxon>
        <taxon>Basidiomycota</taxon>
        <taxon>Agaricomycotina</taxon>
        <taxon>Agaricomycetes</taxon>
        <taxon>Agaricomycetidae</taxon>
        <taxon>Agaricales</taxon>
        <taxon>Agaricineae</taxon>
        <taxon>Psathyrellaceae</taxon>
        <taxon>Coprinellus</taxon>
    </lineage>
</organism>
<feature type="non-terminal residue" evidence="2">
    <location>
        <position position="310"/>
    </location>
</feature>
<dbReference type="AlphaFoldDB" id="A0A4Y7TYZ5"/>
<feature type="compositionally biased region" description="Basic and acidic residues" evidence="1">
    <location>
        <begin position="150"/>
        <end position="163"/>
    </location>
</feature>
<evidence type="ECO:0000256" key="1">
    <source>
        <dbReference type="SAM" id="MobiDB-lite"/>
    </source>
</evidence>
<sequence length="310" mass="33692">MLRLAQPRQALSLQRAVVTRGYSAPTEGQTRPSGQRNRPRTRAPVKLGDTSDYQPSLNAPAEGSLTSELLRETSGMNALASDLASKRRAARLAREAEQKALGVDPPVQPPRRDRTPRTLTPNVNFDQLTRDLPQQRGDRRGTRAGGPAGDRPRGDRRRPRDGNRTPNGRASKPAPRVLTQNRPPSSIEAAEENIAAEEAELLVELDLPNQPGPAPVSRNLGDIFPRVQIQSKLPTVADGKPSQLVTARTSRRLAGDYSAFVPAPSKDLYTTPVNQLPTRTQLALALAQNKGMDINQRKFVAEVVAKAAGE</sequence>
<proteinExistence type="predicted"/>
<dbReference type="EMBL" id="QPFP01000002">
    <property type="protein sequence ID" value="TEB38792.1"/>
    <property type="molecule type" value="Genomic_DNA"/>
</dbReference>
<feature type="region of interest" description="Disordered" evidence="1">
    <location>
        <begin position="16"/>
        <end position="64"/>
    </location>
</feature>
<reference evidence="2 3" key="1">
    <citation type="journal article" date="2019" name="Nat. Ecol. Evol.">
        <title>Megaphylogeny resolves global patterns of mushroom evolution.</title>
        <authorList>
            <person name="Varga T."/>
            <person name="Krizsan K."/>
            <person name="Foldi C."/>
            <person name="Dima B."/>
            <person name="Sanchez-Garcia M."/>
            <person name="Sanchez-Ramirez S."/>
            <person name="Szollosi G.J."/>
            <person name="Szarkandi J.G."/>
            <person name="Papp V."/>
            <person name="Albert L."/>
            <person name="Andreopoulos W."/>
            <person name="Angelini C."/>
            <person name="Antonin V."/>
            <person name="Barry K.W."/>
            <person name="Bougher N.L."/>
            <person name="Buchanan P."/>
            <person name="Buyck B."/>
            <person name="Bense V."/>
            <person name="Catcheside P."/>
            <person name="Chovatia M."/>
            <person name="Cooper J."/>
            <person name="Damon W."/>
            <person name="Desjardin D."/>
            <person name="Finy P."/>
            <person name="Geml J."/>
            <person name="Haridas S."/>
            <person name="Hughes K."/>
            <person name="Justo A."/>
            <person name="Karasinski D."/>
            <person name="Kautmanova I."/>
            <person name="Kiss B."/>
            <person name="Kocsube S."/>
            <person name="Kotiranta H."/>
            <person name="LaButti K.M."/>
            <person name="Lechner B.E."/>
            <person name="Liimatainen K."/>
            <person name="Lipzen A."/>
            <person name="Lukacs Z."/>
            <person name="Mihaltcheva S."/>
            <person name="Morgado L.N."/>
            <person name="Niskanen T."/>
            <person name="Noordeloos M.E."/>
            <person name="Ohm R.A."/>
            <person name="Ortiz-Santana B."/>
            <person name="Ovrebo C."/>
            <person name="Racz N."/>
            <person name="Riley R."/>
            <person name="Savchenko A."/>
            <person name="Shiryaev A."/>
            <person name="Soop K."/>
            <person name="Spirin V."/>
            <person name="Szebenyi C."/>
            <person name="Tomsovsky M."/>
            <person name="Tulloss R.E."/>
            <person name="Uehling J."/>
            <person name="Grigoriev I.V."/>
            <person name="Vagvolgyi C."/>
            <person name="Papp T."/>
            <person name="Martin F.M."/>
            <person name="Miettinen O."/>
            <person name="Hibbett D.S."/>
            <person name="Nagy L.G."/>
        </authorList>
    </citation>
    <scope>NUCLEOTIDE SEQUENCE [LARGE SCALE GENOMIC DNA]</scope>
    <source>
        <strain evidence="2 3">FP101781</strain>
    </source>
</reference>
<name>A0A4Y7TYZ5_COPMI</name>
<accession>A0A4Y7TYZ5</accession>
<comment type="caution">
    <text evidence="2">The sequence shown here is derived from an EMBL/GenBank/DDBJ whole genome shotgun (WGS) entry which is preliminary data.</text>
</comment>
<dbReference type="OrthoDB" id="3003200at2759"/>